<dbReference type="OrthoDB" id="195502at2"/>
<dbReference type="InterPro" id="IPR018750">
    <property type="entry name" value="DUF2306_membrane"/>
</dbReference>
<organism evidence="2 3">
    <name type="scientific">Paenibacillus cellulosilyticus</name>
    <dbReference type="NCBI Taxonomy" id="375489"/>
    <lineage>
        <taxon>Bacteria</taxon>
        <taxon>Bacillati</taxon>
        <taxon>Bacillota</taxon>
        <taxon>Bacilli</taxon>
        <taxon>Bacillales</taxon>
        <taxon>Paenibacillaceae</taxon>
        <taxon>Paenibacillus</taxon>
    </lineage>
</organism>
<dbReference type="Pfam" id="PF10067">
    <property type="entry name" value="DUF2306"/>
    <property type="match status" value="1"/>
</dbReference>
<accession>A0A2V2YW82</accession>
<reference evidence="2 3" key="1">
    <citation type="submission" date="2018-05" db="EMBL/GenBank/DDBJ databases">
        <title>Genomic Encyclopedia of Type Strains, Phase III (KMG-III): the genomes of soil and plant-associated and newly described type strains.</title>
        <authorList>
            <person name="Whitman W."/>
        </authorList>
    </citation>
    <scope>NUCLEOTIDE SEQUENCE [LARGE SCALE GENOMIC DNA]</scope>
    <source>
        <strain evidence="2 3">CECT 5696</strain>
    </source>
</reference>
<dbReference type="EMBL" id="QGTQ01000005">
    <property type="protein sequence ID" value="PWW05221.1"/>
    <property type="molecule type" value="Genomic_DNA"/>
</dbReference>
<keyword evidence="1" id="KW-1133">Transmembrane helix</keyword>
<comment type="caution">
    <text evidence="2">The sequence shown here is derived from an EMBL/GenBank/DDBJ whole genome shotgun (WGS) entry which is preliminary data.</text>
</comment>
<evidence type="ECO:0000313" key="3">
    <source>
        <dbReference type="Proteomes" id="UP000246635"/>
    </source>
</evidence>
<protein>
    <submittedName>
        <fullName evidence="2">Putative membrane protein DUF2306</fullName>
    </submittedName>
</protein>
<proteinExistence type="predicted"/>
<evidence type="ECO:0000256" key="1">
    <source>
        <dbReference type="SAM" id="Phobius"/>
    </source>
</evidence>
<keyword evidence="3" id="KW-1185">Reference proteome</keyword>
<feature type="transmembrane region" description="Helical" evidence="1">
    <location>
        <begin position="187"/>
        <end position="206"/>
    </location>
</feature>
<feature type="transmembrane region" description="Helical" evidence="1">
    <location>
        <begin position="119"/>
        <end position="137"/>
    </location>
</feature>
<dbReference type="Proteomes" id="UP000246635">
    <property type="component" value="Unassembled WGS sequence"/>
</dbReference>
<name>A0A2V2YW82_9BACL</name>
<dbReference type="AlphaFoldDB" id="A0A2V2YW82"/>
<feature type="transmembrane region" description="Helical" evidence="1">
    <location>
        <begin position="158"/>
        <end position="181"/>
    </location>
</feature>
<gene>
    <name evidence="2" type="ORF">DFQ01_105205</name>
</gene>
<feature type="transmembrane region" description="Helical" evidence="1">
    <location>
        <begin position="55"/>
        <end position="80"/>
    </location>
</feature>
<evidence type="ECO:0000313" key="2">
    <source>
        <dbReference type="EMBL" id="PWW05221.1"/>
    </source>
</evidence>
<sequence>MMFTRSAAARKWMFGLLALLAVGIGLYAFAFYGTIDSTHNTPFVESKADASLPDLWYTVLWLHAISAGTALGIGWLQFVKRIRRSSPNVHRLAGYLYSAGITVGGVTGLYVAWYADGGMSGKIGFAALALAWLYTLYRGLKSIYERNYGEHARWLTRNYALTCAAIMLRIYLPVAAGLFGVSDTNDSFIVIAWLCWIPNLLFAEMINSGRRPARRRPVQL</sequence>
<feature type="transmembrane region" description="Helical" evidence="1">
    <location>
        <begin position="12"/>
        <end position="35"/>
    </location>
</feature>
<keyword evidence="1" id="KW-0812">Transmembrane</keyword>
<feature type="transmembrane region" description="Helical" evidence="1">
    <location>
        <begin position="92"/>
        <end position="113"/>
    </location>
</feature>
<dbReference type="RefSeq" id="WP_110043748.1">
    <property type="nucleotide sequence ID" value="NZ_CP054612.1"/>
</dbReference>
<keyword evidence="1" id="KW-0472">Membrane</keyword>